<gene>
    <name evidence="1" type="ORF">B0A55_00797</name>
</gene>
<organism evidence="1 2">
    <name type="scientific">Friedmanniomyces simplex</name>
    <dbReference type="NCBI Taxonomy" id="329884"/>
    <lineage>
        <taxon>Eukaryota</taxon>
        <taxon>Fungi</taxon>
        <taxon>Dikarya</taxon>
        <taxon>Ascomycota</taxon>
        <taxon>Pezizomycotina</taxon>
        <taxon>Dothideomycetes</taxon>
        <taxon>Dothideomycetidae</taxon>
        <taxon>Mycosphaerellales</taxon>
        <taxon>Teratosphaeriaceae</taxon>
        <taxon>Friedmanniomyces</taxon>
    </lineage>
</organism>
<evidence type="ECO:0000313" key="1">
    <source>
        <dbReference type="EMBL" id="TKA83282.1"/>
    </source>
</evidence>
<dbReference type="Proteomes" id="UP000309340">
    <property type="component" value="Unassembled WGS sequence"/>
</dbReference>
<accession>A0A4U0XYZ6</accession>
<sequence length="331" mass="37990">MAAFTDLAVETRLQIFEYLLHSRRPLKRVTRKAPGANNTRLLHEQKTTRLFRKVNATAILFVSRSIHAEAIAVFYTLNTIRIRHEDICLWTINCWPVGCDRDLLQHAILDDASIWTPFSNCGSCGENLFEVIETLRGENFPRLKDITINVKGIDCVNELRRQLCRPIDEEGTPLDKDTETDDQAQDIERDLQNVLYGRDMELECFGVGRFRVTGADPMPTIIFQYPDLVQVWDYYEALQLTHADLLHHAPVPKALSRNPADLVSLLHHFFNDRTLALLHAMHCEFAREHEHDMGVGFGNTFISVAELKSEEGLGRVYEAITRTTLDKMSNW</sequence>
<reference evidence="1 2" key="1">
    <citation type="submission" date="2017-03" db="EMBL/GenBank/DDBJ databases">
        <title>Genomes of endolithic fungi from Antarctica.</title>
        <authorList>
            <person name="Coleine C."/>
            <person name="Masonjones S."/>
            <person name="Stajich J.E."/>
        </authorList>
    </citation>
    <scope>NUCLEOTIDE SEQUENCE [LARGE SCALE GENOMIC DNA]</scope>
    <source>
        <strain evidence="1 2">CCFEE 5184</strain>
    </source>
</reference>
<name>A0A4U0XYZ6_9PEZI</name>
<dbReference type="AlphaFoldDB" id="A0A4U0XYZ6"/>
<proteinExistence type="predicted"/>
<evidence type="ECO:0000313" key="2">
    <source>
        <dbReference type="Proteomes" id="UP000309340"/>
    </source>
</evidence>
<dbReference type="EMBL" id="NAJQ01000012">
    <property type="protein sequence ID" value="TKA83282.1"/>
    <property type="molecule type" value="Genomic_DNA"/>
</dbReference>
<comment type="caution">
    <text evidence="1">The sequence shown here is derived from an EMBL/GenBank/DDBJ whole genome shotgun (WGS) entry which is preliminary data.</text>
</comment>
<keyword evidence="2" id="KW-1185">Reference proteome</keyword>
<protein>
    <submittedName>
        <fullName evidence="1">Uncharacterized protein</fullName>
    </submittedName>
</protein>